<accession>A0A106BQI3</accession>
<comment type="subcellular location">
    <subcellularLocation>
        <location evidence="4">Cytoplasm</location>
    </subcellularLocation>
</comment>
<dbReference type="EC" id="3.6.1.9" evidence="4"/>
<keyword evidence="6" id="KW-1185">Reference proteome</keyword>
<dbReference type="Proteomes" id="UP000064243">
    <property type="component" value="Unassembled WGS sequence"/>
</dbReference>
<comment type="caution">
    <text evidence="5">The sequence shown here is derived from an EMBL/GenBank/DDBJ whole genome shotgun (WGS) entry which is preliminary data.</text>
</comment>
<dbReference type="PANTHER" id="PTHR43213:SF5">
    <property type="entry name" value="BIFUNCTIONAL DTTP_UTP PYROPHOSPHATASE_METHYLTRANSFERASE PROTEIN-RELATED"/>
    <property type="match status" value="1"/>
</dbReference>
<keyword evidence="2 4" id="KW-0378">Hydrolase</keyword>
<evidence type="ECO:0000313" key="6">
    <source>
        <dbReference type="Proteomes" id="UP000064243"/>
    </source>
</evidence>
<reference evidence="5 6" key="1">
    <citation type="journal article" date="2015" name="Appl. Environ. Microbiol.">
        <title>Aerobic and Anaerobic Thiosulfate Oxidation by a Cold-Adapted, Subglacial Chemoautotroph.</title>
        <authorList>
            <person name="Harrold Z.R."/>
            <person name="Skidmore M.L."/>
            <person name="Hamilton T.L."/>
            <person name="Desch L."/>
            <person name="Amada K."/>
            <person name="van Gelder W."/>
            <person name="Glover K."/>
            <person name="Roden E.E."/>
            <person name="Boyd E.S."/>
        </authorList>
    </citation>
    <scope>NUCLEOTIDE SEQUENCE [LARGE SCALE GENOMIC DNA]</scope>
    <source>
        <strain evidence="5 6">RG</strain>
    </source>
</reference>
<dbReference type="GO" id="GO:0009117">
    <property type="term" value="P:nucleotide metabolic process"/>
    <property type="evidence" value="ECO:0007669"/>
    <property type="project" value="UniProtKB-KW"/>
</dbReference>
<comment type="cofactor">
    <cofactor evidence="1 4">
        <name>a divalent metal cation</name>
        <dbReference type="ChEBI" id="CHEBI:60240"/>
    </cofactor>
</comment>
<feature type="site" description="Important for substrate specificity" evidence="4">
    <location>
        <position position="167"/>
    </location>
</feature>
<dbReference type="Gene3D" id="3.90.950.10">
    <property type="match status" value="1"/>
</dbReference>
<dbReference type="CDD" id="cd00555">
    <property type="entry name" value="Maf"/>
    <property type="match status" value="1"/>
</dbReference>
<comment type="similarity">
    <text evidence="4">Belongs to the Maf family. YhdE subfamily.</text>
</comment>
<evidence type="ECO:0000313" key="5">
    <source>
        <dbReference type="EMBL" id="KVW96803.1"/>
    </source>
</evidence>
<protein>
    <recommendedName>
        <fullName evidence="4">dTTP/UTP pyrophosphatase</fullName>
        <shortName evidence="4">dTTPase/UTPase</shortName>
        <ecNumber evidence="4">3.6.1.9</ecNumber>
    </recommendedName>
    <alternativeName>
        <fullName evidence="4">Nucleoside triphosphate pyrophosphatase</fullName>
    </alternativeName>
    <alternativeName>
        <fullName evidence="4">Nucleotide pyrophosphatase</fullName>
        <shortName evidence="4">Nucleotide PPase</shortName>
    </alternativeName>
</protein>
<dbReference type="HAMAP" id="MF_00528">
    <property type="entry name" value="Maf"/>
    <property type="match status" value="1"/>
</dbReference>
<dbReference type="AlphaFoldDB" id="A0A106BQI3"/>
<proteinExistence type="inferred from homology"/>
<dbReference type="OrthoDB" id="9807767at2"/>
<dbReference type="PATRIC" id="fig|36861.3.peg.1003"/>
<comment type="catalytic activity">
    <reaction evidence="4">
        <text>dTTP + H2O = dTMP + diphosphate + H(+)</text>
        <dbReference type="Rhea" id="RHEA:28534"/>
        <dbReference type="ChEBI" id="CHEBI:15377"/>
        <dbReference type="ChEBI" id="CHEBI:15378"/>
        <dbReference type="ChEBI" id="CHEBI:33019"/>
        <dbReference type="ChEBI" id="CHEBI:37568"/>
        <dbReference type="ChEBI" id="CHEBI:63528"/>
        <dbReference type="EC" id="3.6.1.9"/>
    </reaction>
</comment>
<keyword evidence="3 4" id="KW-0546">Nucleotide metabolism</keyword>
<dbReference type="PANTHER" id="PTHR43213">
    <property type="entry name" value="BIFUNCTIONAL DTTP/UTP PYROPHOSPHATASE/METHYLTRANSFERASE PROTEIN-RELATED"/>
    <property type="match status" value="1"/>
</dbReference>
<comment type="catalytic activity">
    <reaction evidence="4">
        <text>UTP + H2O = UMP + diphosphate + H(+)</text>
        <dbReference type="Rhea" id="RHEA:29395"/>
        <dbReference type="ChEBI" id="CHEBI:15377"/>
        <dbReference type="ChEBI" id="CHEBI:15378"/>
        <dbReference type="ChEBI" id="CHEBI:33019"/>
        <dbReference type="ChEBI" id="CHEBI:46398"/>
        <dbReference type="ChEBI" id="CHEBI:57865"/>
        <dbReference type="EC" id="3.6.1.9"/>
    </reaction>
</comment>
<dbReference type="InterPro" id="IPR003697">
    <property type="entry name" value="Maf-like"/>
</dbReference>
<feature type="active site" description="Proton acceptor" evidence="4">
    <location>
        <position position="84"/>
    </location>
</feature>
<evidence type="ECO:0000256" key="4">
    <source>
        <dbReference type="HAMAP-Rule" id="MF_00528"/>
    </source>
</evidence>
<organism evidence="5 6">
    <name type="scientific">Thiobacillus denitrificans</name>
    <dbReference type="NCBI Taxonomy" id="36861"/>
    <lineage>
        <taxon>Bacteria</taxon>
        <taxon>Pseudomonadati</taxon>
        <taxon>Pseudomonadota</taxon>
        <taxon>Betaproteobacteria</taxon>
        <taxon>Nitrosomonadales</taxon>
        <taxon>Thiobacillaceae</taxon>
        <taxon>Thiobacillus</taxon>
    </lineage>
</organism>
<gene>
    <name evidence="5" type="ORF">ABW22_07630</name>
</gene>
<feature type="site" description="Important for substrate specificity" evidence="4">
    <location>
        <position position="15"/>
    </location>
</feature>
<dbReference type="Pfam" id="PF02545">
    <property type="entry name" value="Maf"/>
    <property type="match status" value="1"/>
</dbReference>
<evidence type="ECO:0000256" key="2">
    <source>
        <dbReference type="ARBA" id="ARBA00022801"/>
    </source>
</evidence>
<dbReference type="GO" id="GO:0005737">
    <property type="term" value="C:cytoplasm"/>
    <property type="evidence" value="ECO:0007669"/>
    <property type="project" value="UniProtKB-SubCell"/>
</dbReference>
<feature type="site" description="Important for substrate specificity" evidence="4">
    <location>
        <position position="85"/>
    </location>
</feature>
<keyword evidence="4" id="KW-0963">Cytoplasm</keyword>
<dbReference type="NCBIfam" id="TIGR00172">
    <property type="entry name" value="maf"/>
    <property type="match status" value="1"/>
</dbReference>
<dbReference type="SUPFAM" id="SSF52972">
    <property type="entry name" value="ITPase-like"/>
    <property type="match status" value="1"/>
</dbReference>
<dbReference type="GO" id="GO:0036221">
    <property type="term" value="F:UTP diphosphatase activity"/>
    <property type="evidence" value="ECO:0007669"/>
    <property type="project" value="RHEA"/>
</dbReference>
<dbReference type="EMBL" id="LDUG01000019">
    <property type="protein sequence ID" value="KVW96803.1"/>
    <property type="molecule type" value="Genomic_DNA"/>
</dbReference>
<sequence>MLVDKRIYLASQSSRRRELLRQVGVAYDVLPLRAVAGRMDVIETPLAGEAAPEFVQRMATAKAACGWHAVDTRHLLRFPVLGADTVVELDGAILGKPAVRTEASAMLTRLSGRVHQVHTAVAVQHEDRLELCLSSSSVRFTALDAAAISRYLETGEYLGKAGAYAIQGRAGAFVEHIDGSFSGVMGLPLYETAVLLRAFGLAV</sequence>
<dbReference type="PIRSF" id="PIRSF006305">
    <property type="entry name" value="Maf"/>
    <property type="match status" value="1"/>
</dbReference>
<comment type="caution">
    <text evidence="4">Lacks conserved residue(s) required for the propagation of feature annotation.</text>
</comment>
<evidence type="ECO:0000256" key="3">
    <source>
        <dbReference type="ARBA" id="ARBA00023080"/>
    </source>
</evidence>
<evidence type="ECO:0000256" key="1">
    <source>
        <dbReference type="ARBA" id="ARBA00001968"/>
    </source>
</evidence>
<name>A0A106BQI3_THIDE</name>
<dbReference type="RefSeq" id="WP_059754282.1">
    <property type="nucleotide sequence ID" value="NZ_LDUG01000019.1"/>
</dbReference>
<comment type="function">
    <text evidence="4">Nucleoside triphosphate pyrophosphatase that hydrolyzes dTTP and UTP. May have a dual role in cell division arrest and in preventing the incorporation of modified nucleotides into cellular nucleic acids.</text>
</comment>
<dbReference type="InterPro" id="IPR029001">
    <property type="entry name" value="ITPase-like_fam"/>
</dbReference>
<dbReference type="GO" id="GO:0036218">
    <property type="term" value="F:dTTP diphosphatase activity"/>
    <property type="evidence" value="ECO:0007669"/>
    <property type="project" value="RHEA"/>
</dbReference>
<dbReference type="STRING" id="1123392.GCA_000376425_02071"/>